<organism evidence="1 2">
    <name type="scientific">Brevibacterium sandarakinum</name>
    <dbReference type="NCBI Taxonomy" id="629680"/>
    <lineage>
        <taxon>Bacteria</taxon>
        <taxon>Bacillati</taxon>
        <taxon>Actinomycetota</taxon>
        <taxon>Actinomycetes</taxon>
        <taxon>Micrococcales</taxon>
        <taxon>Brevibacteriaceae</taxon>
        <taxon>Brevibacterium</taxon>
    </lineage>
</organism>
<protein>
    <recommendedName>
        <fullName evidence="3">Homeodomain-like domain-containing protein</fullName>
    </recommendedName>
</protein>
<sequence length="75" mass="7939">MHRSSVRAIAERAGLEARRSTHSDAIRAEAAGLYADGLTLAQVAAQLGISDEAVRAAVLACGGTIRPRGRRREQV</sequence>
<proteinExistence type="predicted"/>
<dbReference type="EMBL" id="LT629739">
    <property type="protein sequence ID" value="SDS38669.1"/>
    <property type="molecule type" value="Genomic_DNA"/>
</dbReference>
<evidence type="ECO:0000313" key="1">
    <source>
        <dbReference type="EMBL" id="SDS38669.1"/>
    </source>
</evidence>
<evidence type="ECO:0008006" key="3">
    <source>
        <dbReference type="Google" id="ProtNLM"/>
    </source>
</evidence>
<dbReference type="Proteomes" id="UP000199700">
    <property type="component" value="Chromosome"/>
</dbReference>
<evidence type="ECO:0000313" key="2">
    <source>
        <dbReference type="Proteomes" id="UP000199700"/>
    </source>
</evidence>
<reference evidence="1" key="1">
    <citation type="submission" date="2016-10" db="EMBL/GenBank/DDBJ databases">
        <authorList>
            <person name="Varghese N."/>
            <person name="Submissions S."/>
        </authorList>
    </citation>
    <scope>NUCLEOTIDE SEQUENCE [LARGE SCALE GENOMIC DNA]</scope>
    <source>
        <strain evidence="1">DSM 22082</strain>
    </source>
</reference>
<accession>A0A1H1RUI1</accession>
<dbReference type="AlphaFoldDB" id="A0A1H1RUI1"/>
<dbReference type="Pfam" id="PF13384">
    <property type="entry name" value="HTH_23"/>
    <property type="match status" value="1"/>
</dbReference>
<keyword evidence="2" id="KW-1185">Reference proteome</keyword>
<gene>
    <name evidence="1" type="ORF">SAMN04489751_1897</name>
</gene>
<name>A0A1H1RUI1_BRESA</name>